<keyword evidence="2" id="KW-0805">Transcription regulation</keyword>
<organism evidence="6 7">
    <name type="scientific">Vibrio marisflavi CECT 7928</name>
    <dbReference type="NCBI Taxonomy" id="634439"/>
    <lineage>
        <taxon>Bacteria</taxon>
        <taxon>Pseudomonadati</taxon>
        <taxon>Pseudomonadota</taxon>
        <taxon>Gammaproteobacteria</taxon>
        <taxon>Vibrionales</taxon>
        <taxon>Vibrionaceae</taxon>
        <taxon>Vibrio</taxon>
    </lineage>
</organism>
<dbReference type="Pfam" id="PF00356">
    <property type="entry name" value="LacI"/>
    <property type="match status" value="1"/>
</dbReference>
<evidence type="ECO:0000256" key="3">
    <source>
        <dbReference type="ARBA" id="ARBA00023125"/>
    </source>
</evidence>
<dbReference type="CDD" id="cd01392">
    <property type="entry name" value="HTH_LacI"/>
    <property type="match status" value="1"/>
</dbReference>
<dbReference type="Pfam" id="PF00532">
    <property type="entry name" value="Peripla_BP_1"/>
    <property type="match status" value="1"/>
</dbReference>
<dbReference type="Gene3D" id="3.40.50.2300">
    <property type="match status" value="2"/>
</dbReference>
<dbReference type="SUPFAM" id="SSF47413">
    <property type="entry name" value="lambda repressor-like DNA-binding domains"/>
    <property type="match status" value="1"/>
</dbReference>
<dbReference type="CDD" id="cd06267">
    <property type="entry name" value="PBP1_LacI_sugar_binding-like"/>
    <property type="match status" value="1"/>
</dbReference>
<sequence length="345" mass="37623">MKSNKVTIKEVARHANVSITTVSMVLSDNGKISAKTTEKVNQSIKELGYIRNRSAANLRSKSNDVVGLIVNDISDSYYSQIISGVINEIENHGCMIYLAECGSRLQDFKERIRAMSRQGVGGIVVCSNDHSSHSHERLLVQTEIPAVYVSSHSIESNIDSVFPDNRYGAKIAAEYLVKQGHKSMAYLGGTPGSKSRAERISGLGSTLKKHGLSLKPDWIMPGSTDSISRQVQELLSAYPQLTALICDNASTTLSAIYGAYTTGRQVGNEQYIEKQISVVGFNCFEKSDVPISTVNVDAKEMGTLAANYLIEKINSASHEPFTLLMQPKLSKANPKGKMALNSKKD</sequence>
<dbReference type="InterPro" id="IPR010982">
    <property type="entry name" value="Lambda_DNA-bd_dom_sf"/>
</dbReference>
<evidence type="ECO:0000313" key="6">
    <source>
        <dbReference type="EMBL" id="CAH0539500.1"/>
    </source>
</evidence>
<dbReference type="RefSeq" id="WP_237361502.1">
    <property type="nucleotide sequence ID" value="NZ_CAKLDM010000002.1"/>
</dbReference>
<dbReference type="EMBL" id="CAKLDM010000002">
    <property type="protein sequence ID" value="CAH0539500.1"/>
    <property type="molecule type" value="Genomic_DNA"/>
</dbReference>
<evidence type="ECO:0000256" key="2">
    <source>
        <dbReference type="ARBA" id="ARBA00023015"/>
    </source>
</evidence>
<evidence type="ECO:0000256" key="4">
    <source>
        <dbReference type="ARBA" id="ARBA00023163"/>
    </source>
</evidence>
<reference evidence="6" key="1">
    <citation type="submission" date="2021-11" db="EMBL/GenBank/DDBJ databases">
        <authorList>
            <person name="Rodrigo-Torres L."/>
            <person name="Arahal R. D."/>
            <person name="Lucena T."/>
        </authorList>
    </citation>
    <scope>NUCLEOTIDE SEQUENCE</scope>
    <source>
        <strain evidence="6">CECT 7928</strain>
    </source>
</reference>
<dbReference type="SMART" id="SM00354">
    <property type="entry name" value="HTH_LACI"/>
    <property type="match status" value="1"/>
</dbReference>
<keyword evidence="3" id="KW-0238">DNA-binding</keyword>
<proteinExistence type="predicted"/>
<comment type="caution">
    <text evidence="6">The sequence shown here is derived from an EMBL/GenBank/DDBJ whole genome shotgun (WGS) entry which is preliminary data.</text>
</comment>
<keyword evidence="7" id="KW-1185">Reference proteome</keyword>
<dbReference type="PANTHER" id="PTHR30146">
    <property type="entry name" value="LACI-RELATED TRANSCRIPTIONAL REPRESSOR"/>
    <property type="match status" value="1"/>
</dbReference>
<dbReference type="PANTHER" id="PTHR30146:SF148">
    <property type="entry name" value="HTH-TYPE TRANSCRIPTIONAL REPRESSOR PURR-RELATED"/>
    <property type="match status" value="1"/>
</dbReference>
<dbReference type="PROSITE" id="PS00356">
    <property type="entry name" value="HTH_LACI_1"/>
    <property type="match status" value="1"/>
</dbReference>
<dbReference type="Proteomes" id="UP000838748">
    <property type="component" value="Unassembled WGS sequence"/>
</dbReference>
<protein>
    <submittedName>
        <fullName evidence="6">Maltose regulon regulatory protein MalI</fullName>
    </submittedName>
</protein>
<dbReference type="InterPro" id="IPR001761">
    <property type="entry name" value="Peripla_BP/Lac1_sug-bd_dom"/>
</dbReference>
<keyword evidence="4" id="KW-0804">Transcription</keyword>
<evidence type="ECO:0000313" key="7">
    <source>
        <dbReference type="Proteomes" id="UP000838748"/>
    </source>
</evidence>
<dbReference type="PROSITE" id="PS50932">
    <property type="entry name" value="HTH_LACI_2"/>
    <property type="match status" value="1"/>
</dbReference>
<evidence type="ECO:0000256" key="1">
    <source>
        <dbReference type="ARBA" id="ARBA00022491"/>
    </source>
</evidence>
<dbReference type="Gene3D" id="1.10.260.40">
    <property type="entry name" value="lambda repressor-like DNA-binding domains"/>
    <property type="match status" value="1"/>
</dbReference>
<dbReference type="InterPro" id="IPR000843">
    <property type="entry name" value="HTH_LacI"/>
</dbReference>
<keyword evidence="1" id="KW-0678">Repressor</keyword>
<dbReference type="SUPFAM" id="SSF53822">
    <property type="entry name" value="Periplasmic binding protein-like I"/>
    <property type="match status" value="1"/>
</dbReference>
<dbReference type="NCBIfam" id="NF007449">
    <property type="entry name" value="PRK10014.1"/>
    <property type="match status" value="1"/>
</dbReference>
<evidence type="ECO:0000259" key="5">
    <source>
        <dbReference type="PROSITE" id="PS50932"/>
    </source>
</evidence>
<name>A0ABM9A5B3_9VIBR</name>
<gene>
    <name evidence="6" type="primary">malI_1</name>
    <name evidence="6" type="ORF">VMF7928_02196</name>
</gene>
<accession>A0ABM9A5B3</accession>
<feature type="domain" description="HTH lacI-type" evidence="5">
    <location>
        <begin position="6"/>
        <end position="60"/>
    </location>
</feature>
<dbReference type="InterPro" id="IPR028082">
    <property type="entry name" value="Peripla_BP_I"/>
</dbReference>